<evidence type="ECO:0000256" key="5">
    <source>
        <dbReference type="ARBA" id="ARBA00023015"/>
    </source>
</evidence>
<dbReference type="FunFam" id="3.30.450.20:FF:000039">
    <property type="entry name" value="Phytochrome"/>
    <property type="match status" value="1"/>
</dbReference>
<dbReference type="InterPro" id="IPR036890">
    <property type="entry name" value="HATPase_C_sf"/>
</dbReference>
<dbReference type="InterPro" id="IPR003661">
    <property type="entry name" value="HisK_dim/P_dom"/>
</dbReference>
<evidence type="ECO:0000256" key="1">
    <source>
        <dbReference type="ARBA" id="ARBA00008235"/>
    </source>
</evidence>
<dbReference type="SMART" id="SM00065">
    <property type="entry name" value="GAF"/>
    <property type="match status" value="1"/>
</dbReference>
<feature type="domain" description="Histidine kinase" evidence="9">
    <location>
        <begin position="898"/>
        <end position="1099"/>
    </location>
</feature>
<dbReference type="InterPro" id="IPR003594">
    <property type="entry name" value="HATPase_dom"/>
</dbReference>
<dbReference type="Gene3D" id="3.30.565.10">
    <property type="entry name" value="Histidine kinase-like ATPase, C-terminal domain"/>
    <property type="match status" value="1"/>
</dbReference>
<dbReference type="SMART" id="SM00388">
    <property type="entry name" value="HisKA"/>
    <property type="match status" value="1"/>
</dbReference>
<dbReference type="InterPro" id="IPR005467">
    <property type="entry name" value="His_kinase_dom"/>
</dbReference>
<dbReference type="Pfam" id="PF00512">
    <property type="entry name" value="HisKA"/>
    <property type="match status" value="1"/>
</dbReference>
<dbReference type="PRINTS" id="PR01033">
    <property type="entry name" value="PHYTOCHROME"/>
</dbReference>
<dbReference type="EMBL" id="JBJQOH010000002">
    <property type="protein sequence ID" value="KAL3697244.1"/>
    <property type="molecule type" value="Genomic_DNA"/>
</dbReference>
<evidence type="ECO:0000259" key="9">
    <source>
        <dbReference type="PROSITE" id="PS50109"/>
    </source>
</evidence>
<dbReference type="SMART" id="SM00091">
    <property type="entry name" value="PAS"/>
    <property type="match status" value="2"/>
</dbReference>
<evidence type="ECO:0000313" key="12">
    <source>
        <dbReference type="Proteomes" id="UP001633002"/>
    </source>
</evidence>
<dbReference type="InterPro" id="IPR016132">
    <property type="entry name" value="Phyto_chromo_attachment"/>
</dbReference>
<comment type="caution">
    <text evidence="11">The sequence shown here is derived from an EMBL/GenBank/DDBJ whole genome shotgun (WGS) entry which is preliminary data.</text>
</comment>
<dbReference type="Pfam" id="PF00989">
    <property type="entry name" value="PAS"/>
    <property type="match status" value="2"/>
</dbReference>
<dbReference type="InterPro" id="IPR013654">
    <property type="entry name" value="PAS_2"/>
</dbReference>
<dbReference type="PROSITE" id="PS50109">
    <property type="entry name" value="HIS_KIN"/>
    <property type="match status" value="1"/>
</dbReference>
<keyword evidence="2" id="KW-0600">Photoreceptor protein</keyword>
<dbReference type="Proteomes" id="UP001633002">
    <property type="component" value="Unassembled WGS sequence"/>
</dbReference>
<dbReference type="Gene3D" id="3.30.450.270">
    <property type="match status" value="1"/>
</dbReference>
<dbReference type="PROSITE" id="PS50046">
    <property type="entry name" value="PHYTOCHROME_2"/>
    <property type="match status" value="1"/>
</dbReference>
<organism evidence="11 12">
    <name type="scientific">Riccia sorocarpa</name>
    <dbReference type="NCBI Taxonomy" id="122646"/>
    <lineage>
        <taxon>Eukaryota</taxon>
        <taxon>Viridiplantae</taxon>
        <taxon>Streptophyta</taxon>
        <taxon>Embryophyta</taxon>
        <taxon>Marchantiophyta</taxon>
        <taxon>Marchantiopsida</taxon>
        <taxon>Marchantiidae</taxon>
        <taxon>Marchantiales</taxon>
        <taxon>Ricciaceae</taxon>
        <taxon>Riccia</taxon>
    </lineage>
</organism>
<dbReference type="Pfam" id="PF00360">
    <property type="entry name" value="PHY"/>
    <property type="match status" value="1"/>
</dbReference>
<dbReference type="CDD" id="cd00082">
    <property type="entry name" value="HisKA"/>
    <property type="match status" value="1"/>
</dbReference>
<keyword evidence="6" id="KW-0804">Transcription</keyword>
<comment type="similarity">
    <text evidence="1">Belongs to the phytochrome family.</text>
</comment>
<evidence type="ECO:0000256" key="4">
    <source>
        <dbReference type="ARBA" id="ARBA00022991"/>
    </source>
</evidence>
<dbReference type="PANTHER" id="PTHR47876:SF3">
    <property type="entry name" value="PHYTOCHROME 1"/>
    <property type="match status" value="1"/>
</dbReference>
<dbReference type="PANTHER" id="PTHR47876">
    <property type="entry name" value="OS08G0260000 PROTEIN"/>
    <property type="match status" value="1"/>
</dbReference>
<proteinExistence type="inferred from homology"/>
<dbReference type="PROSITE" id="PS00245">
    <property type="entry name" value="PHYTOCHROME_1"/>
    <property type="match status" value="1"/>
</dbReference>
<dbReference type="InterPro" id="IPR035965">
    <property type="entry name" value="PAS-like_dom_sf"/>
</dbReference>
<feature type="domain" description="Phytochrome chromophore attachment site" evidence="8">
    <location>
        <begin position="217"/>
        <end position="388"/>
    </location>
</feature>
<evidence type="ECO:0000256" key="3">
    <source>
        <dbReference type="ARBA" id="ARBA00022606"/>
    </source>
</evidence>
<keyword evidence="3" id="KW-0716">Sensory transduction</keyword>
<dbReference type="Gene3D" id="1.10.287.130">
    <property type="match status" value="1"/>
</dbReference>
<dbReference type="Gene3D" id="3.30.450.40">
    <property type="match status" value="1"/>
</dbReference>
<gene>
    <name evidence="11" type="ORF">R1sor_011320</name>
</gene>
<dbReference type="InterPro" id="IPR000014">
    <property type="entry name" value="PAS"/>
</dbReference>
<dbReference type="FunFam" id="3.30.450.20:FF:000034">
    <property type="entry name" value="Phytochrome"/>
    <property type="match status" value="1"/>
</dbReference>
<evidence type="ECO:0000313" key="11">
    <source>
        <dbReference type="EMBL" id="KAL3697244.1"/>
    </source>
</evidence>
<dbReference type="CDD" id="cd16932">
    <property type="entry name" value="HATPase_Phy-like"/>
    <property type="match status" value="1"/>
</dbReference>
<dbReference type="PROSITE" id="PS50112">
    <property type="entry name" value="PAS"/>
    <property type="match status" value="2"/>
</dbReference>
<name>A0ABD3I402_9MARC</name>
<dbReference type="InterPro" id="IPR044767">
    <property type="entry name" value="Phy_HATPase-like"/>
</dbReference>
<reference evidence="11 12" key="1">
    <citation type="submission" date="2024-09" db="EMBL/GenBank/DDBJ databases">
        <title>Chromosome-scale assembly of Riccia sorocarpa.</title>
        <authorList>
            <person name="Paukszto L."/>
        </authorList>
    </citation>
    <scope>NUCLEOTIDE SEQUENCE [LARGE SCALE GENOMIC DNA]</scope>
    <source>
        <strain evidence="11">LP-2024</strain>
        <tissue evidence="11">Aerial parts of the thallus</tissue>
    </source>
</reference>
<dbReference type="Pfam" id="PF08446">
    <property type="entry name" value="PAS_2"/>
    <property type="match status" value="1"/>
</dbReference>
<dbReference type="Pfam" id="PF01590">
    <property type="entry name" value="GAF"/>
    <property type="match status" value="1"/>
</dbReference>
<dbReference type="Gene3D" id="3.30.450.20">
    <property type="entry name" value="PAS domain"/>
    <property type="match status" value="3"/>
</dbReference>
<keyword evidence="12" id="KW-1185">Reference proteome</keyword>
<protein>
    <recommendedName>
        <fullName evidence="13">Phytochrome</fullName>
    </recommendedName>
</protein>
<dbReference type="InterPro" id="IPR029016">
    <property type="entry name" value="GAF-like_dom_sf"/>
</dbReference>
<accession>A0ABD3I402</accession>
<dbReference type="InterPro" id="IPR001294">
    <property type="entry name" value="Phytochrome"/>
</dbReference>
<dbReference type="AlphaFoldDB" id="A0ABD3I402"/>
<keyword evidence="7" id="KW-0675">Receptor</keyword>
<dbReference type="SUPFAM" id="SSF55785">
    <property type="entry name" value="PYP-like sensor domain (PAS domain)"/>
    <property type="match status" value="3"/>
</dbReference>
<dbReference type="InterPro" id="IPR013516">
    <property type="entry name" value="Phyto_chromo_BS"/>
</dbReference>
<dbReference type="SUPFAM" id="SSF55874">
    <property type="entry name" value="ATPase domain of HSP90 chaperone/DNA topoisomerase II/histidine kinase"/>
    <property type="match status" value="1"/>
</dbReference>
<keyword evidence="4" id="KW-0157">Chromophore</keyword>
<evidence type="ECO:0000256" key="6">
    <source>
        <dbReference type="ARBA" id="ARBA00023163"/>
    </source>
</evidence>
<dbReference type="InterPro" id="IPR043150">
    <property type="entry name" value="Phytochrome_PHY_sf"/>
</dbReference>
<evidence type="ECO:0008006" key="13">
    <source>
        <dbReference type="Google" id="ProtNLM"/>
    </source>
</evidence>
<dbReference type="InterPro" id="IPR003018">
    <property type="entry name" value="GAF"/>
</dbReference>
<evidence type="ECO:0000256" key="2">
    <source>
        <dbReference type="ARBA" id="ARBA00022543"/>
    </source>
</evidence>
<evidence type="ECO:0000259" key="8">
    <source>
        <dbReference type="PROSITE" id="PS50046"/>
    </source>
</evidence>
<dbReference type="InterPro" id="IPR013515">
    <property type="entry name" value="Phytochrome_cen-reg"/>
</dbReference>
<dbReference type="NCBIfam" id="TIGR00229">
    <property type="entry name" value="sensory_box"/>
    <property type="match status" value="1"/>
</dbReference>
<feature type="domain" description="PAS" evidence="10">
    <location>
        <begin position="747"/>
        <end position="799"/>
    </location>
</feature>
<dbReference type="CDD" id="cd00130">
    <property type="entry name" value="PAS"/>
    <property type="match status" value="2"/>
</dbReference>
<dbReference type="FunFam" id="3.30.450.270:FF:000001">
    <property type="entry name" value="Phytochrome"/>
    <property type="match status" value="1"/>
</dbReference>
<dbReference type="SUPFAM" id="SSF55781">
    <property type="entry name" value="GAF domain-like"/>
    <property type="match status" value="2"/>
</dbReference>
<dbReference type="Pfam" id="PF02518">
    <property type="entry name" value="HATPase_c"/>
    <property type="match status" value="1"/>
</dbReference>
<feature type="domain" description="PAS" evidence="10">
    <location>
        <begin position="613"/>
        <end position="684"/>
    </location>
</feature>
<sequence length="1210" mass="134945">MSTTKVTYSSGSSAKSKHSVRIAQTTADARLQAVFEESGESGDSFDYTKSISASKSTGESVPAQAVTAYLQRMQRGGLTQTFGCMLAVEEHSFKVLAYSENAPEMLDLMPQAVPCVGQQDVLGIGTDARTLFNSASAVALEKAGGSLDVSMFNPISVQCKSSGKPFYAIVHRIDVGLVIDFEPVRQSDPSMSAAGALQSHKLAAKAIARLQSLPGGDIGLLCDTVVEEVRELTGYDRVMAYKFHEDEHGEVVAEIRRSDLEPYLGLHYPATDIPQASRFLFMKNRVRMICDCCAQPVQVVQDKELRQPLSLAGSTLRAPHGCHAQYMGNMGSIASLVMAVIINDNDEEYSSRGYQQKGRKLWGLVVCHHTTPRSVPFPLRSACEFLMQVFGLQLNMEVELAAQLREKRILRTQTLLCDMLLRDAPIGIVSQTPNIMDLVKCDGAALYYGKRHWLLGTTPTESQIKDIADWLLEYHKDSTGFSTDSLADAGYPGAASLGDAVCGMAAAKITPKDFLFWFRSHTAKEIKWGGAKHDPDDKDDGRKMHPRSSFKAFLEVVKRRSLPWEDVEMDAIHSLQLILRGSFQDIDDSDTKTMIHARLNDLKLQGMDELSTVANEMVRLIETATAPILAVDSNGYINGWNAKVAELTGLPVSEAMGRSLVKDLALEESLETVERLLYLALQGEEEQNVEIKLQTYGAQKEKGAVILVVNACSSRDVTENVVGVCFVGQDVTSHKVVMDKFTRIQGDYKAIVQNPNPLIPPIFGSDEYGYCSEWNPAMEKLSGWKREEVIGKMLVGEIFGMQMMCCRLKGQDSMTKFMIVLNSAMDGQDSEKFPFAFFDRQGKFVEALLTANKRTDADGAITGVFCFLQIASMELLQALTVQRATEKVAFAKLKELAYIRQEIKNPLYGIMFTRNLIEDTDLTEEQKQFVETSALCERQLRKILDDMDLESIEDGYLELDTSEFLMGTVMDAVISQGMITSREKGLQLIWETPREIKNLSLFGDQVRLQQVLADFLLNAIRFTPSSEGWVGIKVSSSRHRPGGGVHVVHFEFRVTHPGAGLPEELVQEMFDRGRGMTQEGLGLNMCRKLLKLMSGDVQYIREITIGPTTERLMVKAERKLRLRRIASSRHSGWFSLFIHVAETQTSRVIRKDSVMVISALSVGLELHNFWPTYFALARNKRSCYPLFRRVEIFYHIRDIKFHEFGLTCST</sequence>
<dbReference type="GO" id="GO:0009881">
    <property type="term" value="F:photoreceptor activity"/>
    <property type="evidence" value="ECO:0007669"/>
    <property type="project" value="UniProtKB-KW"/>
</dbReference>
<dbReference type="InterPro" id="IPR013767">
    <property type="entry name" value="PAS_fold"/>
</dbReference>
<evidence type="ECO:0000259" key="10">
    <source>
        <dbReference type="PROSITE" id="PS50112"/>
    </source>
</evidence>
<evidence type="ECO:0000256" key="7">
    <source>
        <dbReference type="ARBA" id="ARBA00023170"/>
    </source>
</evidence>
<keyword evidence="5" id="KW-0805">Transcription regulation</keyword>
<dbReference type="SMART" id="SM00387">
    <property type="entry name" value="HATPase_c"/>
    <property type="match status" value="1"/>
</dbReference>